<evidence type="ECO:0000259" key="10">
    <source>
        <dbReference type="PROSITE" id="PS51105"/>
    </source>
</evidence>
<sequence length="441" mass="47265">METSPKPKFSDRFVSVAGRIGAEVHLQSLRDTFSILMPFFVLAGLGTLLNSVLFPVIFKGDTLVQIQTWGGLINNATLNICGLLVAPICAYTLAQHKGFSNPIGAAAVAIGALITFMPLTNQIIPTGATKAVSIAGAVMYTDLGTQSMFAGVIVGLLVTELFMTLANNKHLQINLGENVPPQVGKSFAGMIPTILTISICALLSALMLVFLNKDLITLIATFIQEPLRRINTSLPGYLLIFSLGNLLFTFGIHQAVIFGTVLEPLLIVNINENAAAFAKGVLPPNILTKPFVTVFAQMGGSGCTIALLLAILIFSRYTPSRRIGALSFAPGIFNINEPLIYGFPIVFNLPMMIPFVGVPFVLSILGYALTAMGWVSRTVVFIPWMTPPLISGYLATGGDWRAVVIQIVFIALATAMYLPFLKISDRVTQKQAEASADQTVA</sequence>
<feature type="transmembrane region" description="Helical" evidence="9">
    <location>
        <begin position="99"/>
        <end position="120"/>
    </location>
</feature>
<proteinExistence type="predicted"/>
<evidence type="ECO:0000256" key="5">
    <source>
        <dbReference type="ARBA" id="ARBA00022692"/>
    </source>
</evidence>
<dbReference type="NCBIfam" id="TIGR00410">
    <property type="entry name" value="lacE"/>
    <property type="match status" value="1"/>
</dbReference>
<keyword evidence="12" id="KW-1185">Reference proteome</keyword>
<comment type="function">
    <text evidence="8">The phosphoenolpyruvate-dependent sugar phosphotransferase system (PTS), a major carbohydrate active -transport system, catalyzes the phosphorylation of incoming sugar substrates concomitant with their translocation across the cell membrane.</text>
</comment>
<feature type="transmembrane region" description="Helical" evidence="9">
    <location>
        <begin position="186"/>
        <end position="211"/>
    </location>
</feature>
<evidence type="ECO:0000256" key="6">
    <source>
        <dbReference type="ARBA" id="ARBA00022989"/>
    </source>
</evidence>
<evidence type="ECO:0000313" key="11">
    <source>
        <dbReference type="EMBL" id="MFD1399651.1"/>
    </source>
</evidence>
<keyword evidence="5 9" id="KW-0812">Transmembrane</keyword>
<evidence type="ECO:0000256" key="3">
    <source>
        <dbReference type="ARBA" id="ARBA00022475"/>
    </source>
</evidence>
<feature type="transmembrane region" description="Helical" evidence="9">
    <location>
        <begin position="232"/>
        <end position="256"/>
    </location>
</feature>
<keyword evidence="2 8" id="KW-0813">Transport</keyword>
<evidence type="ECO:0000256" key="2">
    <source>
        <dbReference type="ARBA" id="ARBA00022448"/>
    </source>
</evidence>
<dbReference type="InterPro" id="IPR003352">
    <property type="entry name" value="PTS_EIIC"/>
</dbReference>
<dbReference type="InterPro" id="IPR051088">
    <property type="entry name" value="PTS_Sugar-EIIC/EIIB"/>
</dbReference>
<dbReference type="InterPro" id="IPR004501">
    <property type="entry name" value="PTS_EIIC_3"/>
</dbReference>
<dbReference type="EMBL" id="JBHTOA010000035">
    <property type="protein sequence ID" value="MFD1399651.1"/>
    <property type="molecule type" value="Genomic_DNA"/>
</dbReference>
<evidence type="ECO:0000256" key="1">
    <source>
        <dbReference type="ARBA" id="ARBA00004651"/>
    </source>
</evidence>
<dbReference type="Pfam" id="PF02378">
    <property type="entry name" value="PTS_EIIC"/>
    <property type="match status" value="1"/>
</dbReference>
<organism evidence="11 12">
    <name type="scientific">Lacticaseibacillus suilingensis</name>
    <dbReference type="NCBI Taxonomy" id="2799577"/>
    <lineage>
        <taxon>Bacteria</taxon>
        <taxon>Bacillati</taxon>
        <taxon>Bacillota</taxon>
        <taxon>Bacilli</taxon>
        <taxon>Lactobacillales</taxon>
        <taxon>Lactobacillaceae</taxon>
        <taxon>Lacticaseibacillus</taxon>
    </lineage>
</organism>
<keyword evidence="3 8" id="KW-1003">Cell membrane</keyword>
<feature type="transmembrane region" description="Helical" evidence="9">
    <location>
        <begin position="291"/>
        <end position="314"/>
    </location>
</feature>
<keyword evidence="4 8" id="KW-0762">Sugar transport</keyword>
<feature type="domain" description="PTS EIIC type-3" evidence="10">
    <location>
        <begin position="9"/>
        <end position="420"/>
    </location>
</feature>
<feature type="transmembrane region" description="Helical" evidence="9">
    <location>
        <begin position="69"/>
        <end position="93"/>
    </location>
</feature>
<protein>
    <recommendedName>
        <fullName evidence="8">Permease IIC component</fullName>
    </recommendedName>
</protein>
<dbReference type="InterPro" id="IPR004796">
    <property type="entry name" value="PTS_IIC_cello"/>
</dbReference>
<reference evidence="12" key="1">
    <citation type="journal article" date="2019" name="Int. J. Syst. Evol. Microbiol.">
        <title>The Global Catalogue of Microorganisms (GCM) 10K type strain sequencing project: providing services to taxonomists for standard genome sequencing and annotation.</title>
        <authorList>
            <consortium name="The Broad Institute Genomics Platform"/>
            <consortium name="The Broad Institute Genome Sequencing Center for Infectious Disease"/>
            <person name="Wu L."/>
            <person name="Ma J."/>
        </authorList>
    </citation>
    <scope>NUCLEOTIDE SEQUENCE [LARGE SCALE GENOMIC DNA]</scope>
    <source>
        <strain evidence="12">CCM 9110</strain>
    </source>
</reference>
<dbReference type="Proteomes" id="UP001597199">
    <property type="component" value="Unassembled WGS sequence"/>
</dbReference>
<feature type="transmembrane region" description="Helical" evidence="9">
    <location>
        <begin position="35"/>
        <end position="57"/>
    </location>
</feature>
<keyword evidence="7 8" id="KW-0472">Membrane</keyword>
<gene>
    <name evidence="11" type="ORF">ACFQ41_10065</name>
</gene>
<accession>A0ABW4BGL5</accession>
<evidence type="ECO:0000256" key="4">
    <source>
        <dbReference type="ARBA" id="ARBA00022597"/>
    </source>
</evidence>
<keyword evidence="6 9" id="KW-1133">Transmembrane helix</keyword>
<dbReference type="RefSeq" id="WP_204119339.1">
    <property type="nucleotide sequence ID" value="NZ_BOLV01000014.1"/>
</dbReference>
<feature type="transmembrane region" description="Helical" evidence="9">
    <location>
        <begin position="402"/>
        <end position="421"/>
    </location>
</feature>
<comment type="subcellular location">
    <subcellularLocation>
        <location evidence="1">Cell membrane</location>
        <topology evidence="1">Multi-pass membrane protein</topology>
    </subcellularLocation>
</comment>
<feature type="transmembrane region" description="Helical" evidence="9">
    <location>
        <begin position="148"/>
        <end position="166"/>
    </location>
</feature>
<comment type="caution">
    <text evidence="11">The sequence shown here is derived from an EMBL/GenBank/DDBJ whole genome shotgun (WGS) entry which is preliminary data.</text>
</comment>
<dbReference type="PIRSF" id="PIRSF006351">
    <property type="entry name" value="PTS_EIIC-Cellobiose"/>
    <property type="match status" value="1"/>
</dbReference>
<evidence type="ECO:0000256" key="9">
    <source>
        <dbReference type="SAM" id="Phobius"/>
    </source>
</evidence>
<dbReference type="PROSITE" id="PS51105">
    <property type="entry name" value="PTS_EIIC_TYPE_3"/>
    <property type="match status" value="1"/>
</dbReference>
<feature type="transmembrane region" description="Helical" evidence="9">
    <location>
        <begin position="326"/>
        <end position="347"/>
    </location>
</feature>
<dbReference type="PANTHER" id="PTHR33989:SF10">
    <property type="entry name" value="PERMEASE IIC COMPONENT"/>
    <property type="match status" value="1"/>
</dbReference>
<evidence type="ECO:0000256" key="7">
    <source>
        <dbReference type="ARBA" id="ARBA00023136"/>
    </source>
</evidence>
<evidence type="ECO:0000256" key="8">
    <source>
        <dbReference type="PIRNR" id="PIRNR006351"/>
    </source>
</evidence>
<dbReference type="PANTHER" id="PTHR33989">
    <property type="match status" value="1"/>
</dbReference>
<evidence type="ECO:0000313" key="12">
    <source>
        <dbReference type="Proteomes" id="UP001597199"/>
    </source>
</evidence>
<name>A0ABW4BGL5_9LACO</name>
<feature type="transmembrane region" description="Helical" evidence="9">
    <location>
        <begin position="353"/>
        <end position="372"/>
    </location>
</feature>
<feature type="transmembrane region" description="Helical" evidence="9">
    <location>
        <begin position="379"/>
        <end position="396"/>
    </location>
</feature>